<gene>
    <name evidence="2" type="ORF">EFBL_2907</name>
</gene>
<dbReference type="InterPro" id="IPR052541">
    <property type="entry name" value="SQRD"/>
</dbReference>
<dbReference type="InterPro" id="IPR023753">
    <property type="entry name" value="FAD/NAD-binding_dom"/>
</dbReference>
<evidence type="ECO:0000313" key="2">
    <source>
        <dbReference type="EMBL" id="GAX91241.1"/>
    </source>
</evidence>
<dbReference type="Gene3D" id="3.50.50.60">
    <property type="entry name" value="FAD/NAD(P)-binding domain"/>
    <property type="match status" value="2"/>
</dbReference>
<dbReference type="PANTHER" id="PTHR43755:SF1">
    <property type="entry name" value="FAD-DEPENDENT PYRIDINE NUCLEOTIDE-DISULPHIDE OXIDOREDUCTASE"/>
    <property type="match status" value="1"/>
</dbReference>
<dbReference type="InterPro" id="IPR036188">
    <property type="entry name" value="FAD/NAD-bd_sf"/>
</dbReference>
<evidence type="ECO:0000313" key="3">
    <source>
        <dbReference type="Proteomes" id="UP000217785"/>
    </source>
</evidence>
<keyword evidence="3" id="KW-1185">Reference proteome</keyword>
<dbReference type="SUPFAM" id="SSF51905">
    <property type="entry name" value="FAD/NAD(P)-binding domain"/>
    <property type="match status" value="2"/>
</dbReference>
<dbReference type="Proteomes" id="UP000217785">
    <property type="component" value="Unassembled WGS sequence"/>
</dbReference>
<dbReference type="RefSeq" id="WP_096182964.1">
    <property type="nucleotide sequence ID" value="NZ_BDUF01000086.1"/>
</dbReference>
<dbReference type="PANTHER" id="PTHR43755">
    <property type="match status" value="1"/>
</dbReference>
<dbReference type="GO" id="GO:0016491">
    <property type="term" value="F:oxidoreductase activity"/>
    <property type="evidence" value="ECO:0007669"/>
    <property type="project" value="InterPro"/>
</dbReference>
<comment type="caution">
    <text evidence="2">The sequence shown here is derived from an EMBL/GenBank/DDBJ whole genome shotgun (WGS) entry which is preliminary data.</text>
</comment>
<accession>A0A292YQQ8</accession>
<protein>
    <submittedName>
        <fullName evidence="2">Pyridine nucleotide-disulfide oxidoreductase</fullName>
    </submittedName>
</protein>
<organism evidence="2 3">
    <name type="scientific">Effusibacillus lacus</name>
    <dbReference type="NCBI Taxonomy" id="1348429"/>
    <lineage>
        <taxon>Bacteria</taxon>
        <taxon>Bacillati</taxon>
        <taxon>Bacillota</taxon>
        <taxon>Bacilli</taxon>
        <taxon>Bacillales</taxon>
        <taxon>Alicyclobacillaceae</taxon>
        <taxon>Effusibacillus</taxon>
    </lineage>
</organism>
<dbReference type="Pfam" id="PF07992">
    <property type="entry name" value="Pyr_redox_2"/>
    <property type="match status" value="1"/>
</dbReference>
<evidence type="ECO:0000259" key="1">
    <source>
        <dbReference type="Pfam" id="PF07992"/>
    </source>
</evidence>
<dbReference type="OrthoDB" id="9805710at2"/>
<name>A0A292YQQ8_9BACL</name>
<dbReference type="EMBL" id="BDUF01000086">
    <property type="protein sequence ID" value="GAX91241.1"/>
    <property type="molecule type" value="Genomic_DNA"/>
</dbReference>
<sequence length="380" mass="42616">MDKRVVVLGGGVGGTMVANSLARSIPDEVRRGNVKITLLSNEEKHTYQPGFLFMALNEGRLEQFQRKEKTMLHPGVDLVLDNIVKIDRDGKRLIGEKGTVYPYDFLVISTGSFPDFDSVPGLAEGSYNFYTAEGAVKLREALANFRRGRILITIDVPHKCPAAPLEMTLMLDDYFRTRELRDQVDILYTYPIGRVHALQSIADWAQEEFESRDIKYETFFNLTEVNPQLKVATSLEGSEVQYDLLISVPAHKGAQVIRDSGFGDEQGFIPTDRHSLKMLGEDSIFVLGDATNLPISKAGSTAHYQADVVVQNLISELNGLPSTAMYDGKVFCFVESSMNQASYVEFNYTHPPQPAEPSKMLHWFKLAYNEVYWLSARGLL</sequence>
<dbReference type="AlphaFoldDB" id="A0A292YQQ8"/>
<reference evidence="3" key="1">
    <citation type="submission" date="2017-07" db="EMBL/GenBank/DDBJ databases">
        <title>Draft genome sequence of Effusibacillus lacus strain skLN1.</title>
        <authorList>
            <person name="Watanabe M."/>
            <person name="Kojima H."/>
            <person name="Fukui M."/>
        </authorList>
    </citation>
    <scope>NUCLEOTIDE SEQUENCE [LARGE SCALE GENOMIC DNA]</scope>
    <source>
        <strain evidence="3">skLN1</strain>
    </source>
</reference>
<feature type="domain" description="FAD/NAD(P)-binding" evidence="1">
    <location>
        <begin position="4"/>
        <end position="142"/>
    </location>
</feature>
<proteinExistence type="predicted"/>